<comment type="caution">
    <text evidence="2">The sequence shown here is derived from an EMBL/GenBank/DDBJ whole genome shotgun (WGS) entry which is preliminary data.</text>
</comment>
<protein>
    <submittedName>
        <fullName evidence="2">DUF3466 family protein</fullName>
    </submittedName>
</protein>
<reference evidence="2 3" key="1">
    <citation type="submission" date="2021-08" db="EMBL/GenBank/DDBJ databases">
        <title>Massilia sp. R798.</title>
        <authorList>
            <person name="Baek J.H."/>
            <person name="Jung H.S."/>
            <person name="Kim K.R."/>
            <person name="Jeon C.O."/>
        </authorList>
    </citation>
    <scope>NUCLEOTIDE SEQUENCE [LARGE SCALE GENOMIC DNA]</scope>
    <source>
        <strain evidence="2 3">R798</strain>
    </source>
</reference>
<evidence type="ECO:0000313" key="3">
    <source>
        <dbReference type="Proteomes" id="UP000809349"/>
    </source>
</evidence>
<dbReference type="InterPro" id="IPR014262">
    <property type="entry name" value="HAF_rpt"/>
</dbReference>
<proteinExistence type="predicted"/>
<accession>A0ABS7SNZ7</accession>
<feature type="chain" id="PRO_5046151270" evidence="1">
    <location>
        <begin position="25"/>
        <end position="352"/>
    </location>
</feature>
<dbReference type="RefSeq" id="WP_223468363.1">
    <property type="nucleotide sequence ID" value="NZ_JAFBIL020000004.1"/>
</dbReference>
<gene>
    <name evidence="2" type="ORF">I4X03_011460</name>
</gene>
<dbReference type="NCBIfam" id="TIGR02913">
    <property type="entry name" value="HAF_rpt"/>
    <property type="match status" value="5"/>
</dbReference>
<dbReference type="EMBL" id="JAFBIL020000004">
    <property type="protein sequence ID" value="MBZ2207878.1"/>
    <property type="molecule type" value="Genomic_DNA"/>
</dbReference>
<name>A0ABS7SNZ7_9BURK</name>
<evidence type="ECO:0000313" key="2">
    <source>
        <dbReference type="EMBL" id="MBZ2207878.1"/>
    </source>
</evidence>
<dbReference type="Proteomes" id="UP000809349">
    <property type="component" value="Unassembled WGS sequence"/>
</dbReference>
<keyword evidence="3" id="KW-1185">Reference proteome</keyword>
<organism evidence="2 3">
    <name type="scientific">Massilia soli</name>
    <dbReference type="NCBI Taxonomy" id="2792854"/>
    <lineage>
        <taxon>Bacteria</taxon>
        <taxon>Pseudomonadati</taxon>
        <taxon>Pseudomonadota</taxon>
        <taxon>Betaproteobacteria</taxon>
        <taxon>Burkholderiales</taxon>
        <taxon>Oxalobacteraceae</taxon>
        <taxon>Telluria group</taxon>
        <taxon>Massilia</taxon>
    </lineage>
</organism>
<keyword evidence="1" id="KW-0732">Signal</keyword>
<dbReference type="InterPro" id="IPR022562">
    <property type="entry name" value="DUF3466"/>
</dbReference>
<evidence type="ECO:0000256" key="1">
    <source>
        <dbReference type="SAM" id="SignalP"/>
    </source>
</evidence>
<sequence length="352" mass="36399">MSLLPSLSPLAIAVLLALPPAASAHSPRYKVVQVGVAGSVANDLNSSGSVVGNFPFSAGVTHGFANIGGVITDLGTLGGPDSYAAAINDSNVIVGTSINHDGYRRAFRYQAGTMVDLGTLGGNNSGAGDINNRGDIAGAADDGPDSALEGRAFLLRPGSGMHDLGRIEVPDAEGTSSALGLNELRQVVGGSVVGPYTPPESMYHAFLYKCEEMLDLGTLGGQYSVARAINERSQVVGETSTPEFRVSRAFLWYRGTMRNLGTLPGGDLSSATDINDHGHVVGYATLEGIDGSTGLQVGFLYSSGKMRDLNTLIDRSSGWFVVNAEAINNSGQIAATGCKGSTCYAVRLDPLP</sequence>
<dbReference type="Pfam" id="PF11949">
    <property type="entry name" value="DUF3466"/>
    <property type="match status" value="1"/>
</dbReference>
<feature type="signal peptide" evidence="1">
    <location>
        <begin position="1"/>
        <end position="24"/>
    </location>
</feature>